<evidence type="ECO:0000313" key="20">
    <source>
        <dbReference type="EMBL" id="AJI52399.1"/>
    </source>
</evidence>
<dbReference type="KEGG" id="fpz:LA55_1527"/>
<dbReference type="GO" id="GO:0016887">
    <property type="term" value="F:ATP hydrolysis activity"/>
    <property type="evidence" value="ECO:0007669"/>
    <property type="project" value="RHEA"/>
</dbReference>
<feature type="region of interest" description="DNA-binding and helicase activity, interacts with RecC" evidence="15">
    <location>
        <begin position="1"/>
        <end position="914"/>
    </location>
</feature>
<dbReference type="InterPro" id="IPR014017">
    <property type="entry name" value="DNA_helicase_UvrD-like_C"/>
</dbReference>
<evidence type="ECO:0000256" key="12">
    <source>
        <dbReference type="ARBA" id="ARBA00023235"/>
    </source>
</evidence>
<dbReference type="GO" id="GO:0009338">
    <property type="term" value="C:exodeoxyribonuclease V complex"/>
    <property type="evidence" value="ECO:0007669"/>
    <property type="project" value="TreeGrafter"/>
</dbReference>
<evidence type="ECO:0000256" key="15">
    <source>
        <dbReference type="HAMAP-Rule" id="MF_01485"/>
    </source>
</evidence>
<dbReference type="InterPro" id="IPR011335">
    <property type="entry name" value="Restrct_endonuc-II-like"/>
</dbReference>
<dbReference type="GO" id="GO:0000724">
    <property type="term" value="P:double-strand break repair via homologous recombination"/>
    <property type="evidence" value="ECO:0007669"/>
    <property type="project" value="UniProtKB-UniRule"/>
</dbReference>
<comment type="domain">
    <text evidence="15">The N-terminal DNA-binding domain is a ssDNA-dependent ATPase and has ATP-dependent 3'-5' helicase function. This domain interacts with RecC.</text>
</comment>
<dbReference type="Gene3D" id="3.40.50.300">
    <property type="entry name" value="P-loop containing nucleotide triphosphate hydrolases"/>
    <property type="match status" value="2"/>
</dbReference>
<evidence type="ECO:0000259" key="18">
    <source>
        <dbReference type="PROSITE" id="PS51198"/>
    </source>
</evidence>
<feature type="binding site" evidence="15">
    <location>
        <position position="1116"/>
    </location>
    <ligand>
        <name>Mg(2+)</name>
        <dbReference type="ChEBI" id="CHEBI:18420"/>
    </ligand>
</feature>
<dbReference type="PROSITE" id="PS51217">
    <property type="entry name" value="UVRD_HELICASE_CTER"/>
    <property type="match status" value="1"/>
</dbReference>
<keyword evidence="1 15" id="KW-0540">Nuclease</keyword>
<feature type="domain" description="UvrD-like helicase C-terminal" evidence="19">
    <location>
        <begin position="517"/>
        <end position="771"/>
    </location>
</feature>
<dbReference type="Gene3D" id="1.10.3170.10">
    <property type="entry name" value="Recbcd, chain B, domain 2"/>
    <property type="match status" value="1"/>
</dbReference>
<dbReference type="SUPFAM" id="SSF52540">
    <property type="entry name" value="P-loop containing nucleoside triphosphate hydrolases"/>
    <property type="match status" value="1"/>
</dbReference>
<evidence type="ECO:0000313" key="21">
    <source>
        <dbReference type="Proteomes" id="UP000031830"/>
    </source>
</evidence>
<evidence type="ECO:0000256" key="9">
    <source>
        <dbReference type="ARBA" id="ARBA00022842"/>
    </source>
</evidence>
<dbReference type="InterPro" id="IPR014016">
    <property type="entry name" value="UvrD-like_ATP-bd"/>
</dbReference>
<comment type="similarity">
    <text evidence="15">Belongs to the helicase family. UvrD subfamily.</text>
</comment>
<dbReference type="PROSITE" id="PS51198">
    <property type="entry name" value="UVRD_HELICASE_ATP_BIND"/>
    <property type="match status" value="1"/>
</dbReference>
<dbReference type="RefSeq" id="WP_044526607.1">
    <property type="nucleotide sequence ID" value="NZ_CP009440.1"/>
</dbReference>
<evidence type="ECO:0000256" key="10">
    <source>
        <dbReference type="ARBA" id="ARBA00023125"/>
    </source>
</evidence>
<keyword evidence="11 15" id="KW-0234">DNA repair</keyword>
<comment type="cofactor">
    <cofactor evidence="15">
        <name>Mg(2+)</name>
        <dbReference type="ChEBI" id="CHEBI:18420"/>
    </cofactor>
    <text evidence="15">Binds 1 Mg(2+) ion per subunit.</text>
</comment>
<sequence length="1225" mass="142054">MTNLDVKTITLQGRHIIEASAGTGKTFNITELYLRLLVEKRLLPSQILVMTFTKDATQEIIGRVEAKIRGVLENISEGKEVKVPIKGQETLIQKSDENYKHLKRSLLEIDEAAIFTIHGFCKKVLSKQAFASGIEMDVSMEVDTSDILQKVVEDFFRKHINKNKTKFEYLQAYKLHTPDMFLDKLRNVVRANYEILSVSENDFFQHKKIILQKLDKHSLEIEQGIVLNTNKKNKAHDTEVTKRKAELDCLKYWLSQREITTIPKEAKDFAKLIRVKNDDILKEIFAEWYDLFIGRNKTNFSSGKDAFYKDLIDKDEQVELFINKLKSNEFIKQSCLKIRQDFAKAKEQKRVLDFDDLITKLCQSVKKSPDLVKTLQKQYPVVLIDEFQDTDAEQYQILDTIYPQSNKISHSSLERGADRQDVVSMVDTLSSQRGIDDLLLLMIGDPKQAIYGFRGGDIFTYLKAKDSCSNDNQWSMDTNWRSTREMIKAYNRLFYKQDYQPEKEGQVGANIFSDGIGYQLVKASPKANEKTRNFDDNFKPINYFYYQVAEDDNKSDIDNNLSAWTAIEIVRLLNSKKVAESDIAILVENGTQAKVIQKALQAKKLSSVYLSQRDNVYHSQEATEILAIMEGINDLENKSMLKRALSTSLLGGRADKFISYIDENDVSAWDEEIEKAKSLRQQWHKYGFMAFIMQIIHQNFTQRSDSKERVITNILHLAELIKVAENKYKHPNQLIKWYRQQLNSTATSEGELRLESDDNLIKIITIHGSKGLEYSVVFIPFASYVSKKKFEASDFSKYYHKHLKQTVYKIGKDDSIKPQMENEVIEELMRLFYVAVTRAEHRCYIGVAKYSNSEKSPLARFLDYQKDDYWLEKIQNITANPINQSSLIDVATSHCYGNENLITNDQFNHDTLQNLKANDINKLANDNWEMLSFSKISKSKVQNTALEKENDESEDDSAQKSQQELEFRFITPKGADIGNILHNVLEHTDFSLGKIDDNLLQEQMDRYKVVAAEDFDKLKVWLEECLVASIPSIETADFSSNDIQYGLFDIKDKGFCLKDIPNTKTLKEAEFYFPITNEKLYKKNIIKILAEYRNQIIDYDEFASQKIFGMLHGFIDLIFEYDGKFYVADYKSNYLGSTLEDYNQAAMSEKNQSSFYDLQYLIYSVALNKYLRQNIENYNYEKHFGGVYYFYLRGMKDGYGVYRARPTLEIINKIANLFNGDDYHV</sequence>
<feature type="region of interest" description="Nuclease activity, interacts with RecD and RecA" evidence="15">
    <location>
        <begin position="927"/>
        <end position="1225"/>
    </location>
</feature>
<dbReference type="GO" id="GO:0005524">
    <property type="term" value="F:ATP binding"/>
    <property type="evidence" value="ECO:0007669"/>
    <property type="project" value="UniProtKB-UniRule"/>
</dbReference>
<dbReference type="CDD" id="cd22352">
    <property type="entry name" value="RecB_C-like"/>
    <property type="match status" value="1"/>
</dbReference>
<dbReference type="EC" id="3.1.11.5" evidence="15"/>
<dbReference type="GO" id="GO:0008854">
    <property type="term" value="F:exodeoxyribonuclease V activity"/>
    <property type="evidence" value="ECO:0007669"/>
    <property type="project" value="UniProtKB-EC"/>
</dbReference>
<dbReference type="GO" id="GO:0043138">
    <property type="term" value="F:3'-5' DNA helicase activity"/>
    <property type="evidence" value="ECO:0007669"/>
    <property type="project" value="UniProtKB-UniRule"/>
</dbReference>
<feature type="binding site" evidence="15">
    <location>
        <position position="1129"/>
    </location>
    <ligand>
        <name>Mg(2+)</name>
        <dbReference type="ChEBI" id="CHEBI:18420"/>
    </ligand>
</feature>
<protein>
    <recommendedName>
        <fullName evidence="15">RecBCD enzyme subunit RecB</fullName>
        <ecNumber evidence="15">3.1.11.5</ecNumber>
        <ecNumber evidence="15">5.6.2.4</ecNumber>
    </recommendedName>
    <alternativeName>
        <fullName evidence="15">DNA 3'-5' helicase subunit RecB</fullName>
    </alternativeName>
    <alternativeName>
        <fullName evidence="15">Exonuclease V subunit RecB</fullName>
        <shortName evidence="15">ExoV subunit RecB</shortName>
    </alternativeName>
    <alternativeName>
        <fullName evidence="15">Helicase/nuclease RecBCD subunit RecB</fullName>
    </alternativeName>
</protein>
<evidence type="ECO:0000256" key="4">
    <source>
        <dbReference type="ARBA" id="ARBA00022763"/>
    </source>
</evidence>
<evidence type="ECO:0000259" key="19">
    <source>
        <dbReference type="PROSITE" id="PS51217"/>
    </source>
</evidence>
<evidence type="ECO:0000256" key="1">
    <source>
        <dbReference type="ARBA" id="ARBA00022722"/>
    </source>
</evidence>
<dbReference type="GO" id="GO:0003677">
    <property type="term" value="F:DNA binding"/>
    <property type="evidence" value="ECO:0007669"/>
    <property type="project" value="UniProtKB-UniRule"/>
</dbReference>
<keyword evidence="9 15" id="KW-0460">Magnesium</keyword>
<comment type="catalytic activity">
    <reaction evidence="14 15">
        <text>ATP + H2O = ADP + phosphate + H(+)</text>
        <dbReference type="Rhea" id="RHEA:13065"/>
        <dbReference type="ChEBI" id="CHEBI:15377"/>
        <dbReference type="ChEBI" id="CHEBI:15378"/>
        <dbReference type="ChEBI" id="CHEBI:30616"/>
        <dbReference type="ChEBI" id="CHEBI:43474"/>
        <dbReference type="ChEBI" id="CHEBI:456216"/>
        <dbReference type="EC" id="5.6.2.4"/>
    </reaction>
</comment>
<gene>
    <name evidence="15 20" type="primary">recB</name>
    <name evidence="20" type="ORF">LA55_1527</name>
</gene>
<evidence type="ECO:0000256" key="17">
    <source>
        <dbReference type="SAM" id="Coils"/>
    </source>
</evidence>
<evidence type="ECO:0000256" key="14">
    <source>
        <dbReference type="ARBA" id="ARBA00048988"/>
    </source>
</evidence>
<dbReference type="InterPro" id="IPR000212">
    <property type="entry name" value="DNA_helicase_UvrD/REP"/>
</dbReference>
<dbReference type="GO" id="GO:0005829">
    <property type="term" value="C:cytosol"/>
    <property type="evidence" value="ECO:0007669"/>
    <property type="project" value="TreeGrafter"/>
</dbReference>
<evidence type="ECO:0000256" key="2">
    <source>
        <dbReference type="ARBA" id="ARBA00022723"/>
    </source>
</evidence>
<comment type="catalytic activity">
    <reaction evidence="13 15">
        <text>Couples ATP hydrolysis with the unwinding of duplex DNA by translocating in the 3'-5' direction.</text>
        <dbReference type="EC" id="5.6.2.4"/>
    </reaction>
</comment>
<keyword evidence="5 15" id="KW-0378">Hydrolase</keyword>
<dbReference type="EC" id="5.6.2.4" evidence="15"/>
<comment type="subunit">
    <text evidence="15">Heterotrimer of RecB, RecC and RecD. All subunits contribute to DNA-binding. Interacts with RecA.</text>
</comment>
<dbReference type="PANTHER" id="PTHR11070:SF23">
    <property type="entry name" value="RECBCD ENZYME SUBUNIT RECB"/>
    <property type="match status" value="1"/>
</dbReference>
<dbReference type="InterPro" id="IPR004586">
    <property type="entry name" value="RecB"/>
</dbReference>
<dbReference type="InterPro" id="IPR011604">
    <property type="entry name" value="PDDEXK-like_dom_sf"/>
</dbReference>
<evidence type="ECO:0000256" key="8">
    <source>
        <dbReference type="ARBA" id="ARBA00022840"/>
    </source>
</evidence>
<dbReference type="PANTHER" id="PTHR11070">
    <property type="entry name" value="UVRD / RECB / PCRA DNA HELICASE FAMILY MEMBER"/>
    <property type="match status" value="1"/>
</dbReference>
<dbReference type="Gene3D" id="3.90.320.10">
    <property type="match status" value="1"/>
</dbReference>
<organism evidence="20 21">
    <name type="scientific">Francisella philomiragia</name>
    <dbReference type="NCBI Taxonomy" id="28110"/>
    <lineage>
        <taxon>Bacteria</taxon>
        <taxon>Pseudomonadati</taxon>
        <taxon>Pseudomonadota</taxon>
        <taxon>Gammaproteobacteria</taxon>
        <taxon>Thiotrichales</taxon>
        <taxon>Francisellaceae</taxon>
        <taxon>Francisella</taxon>
    </lineage>
</organism>
<keyword evidence="6 15" id="KW-0347">Helicase</keyword>
<keyword evidence="17" id="KW-0175">Coiled coil</keyword>
<dbReference type="Gene3D" id="1.10.486.10">
    <property type="entry name" value="PCRA, domain 4"/>
    <property type="match status" value="1"/>
</dbReference>
<dbReference type="EMBL" id="CP009440">
    <property type="protein sequence ID" value="AJI52399.1"/>
    <property type="molecule type" value="Genomic_DNA"/>
</dbReference>
<keyword evidence="10 15" id="KW-0238">DNA-binding</keyword>
<feature type="coiled-coil region" evidence="17">
    <location>
        <begin position="936"/>
        <end position="963"/>
    </location>
</feature>
<dbReference type="GO" id="GO:0000287">
    <property type="term" value="F:magnesium ion binding"/>
    <property type="evidence" value="ECO:0007669"/>
    <property type="project" value="UniProtKB-UniRule"/>
</dbReference>
<comment type="miscellaneous">
    <text evidence="15">In the RecBCD complex, RecB has a slow 3'-5' helicase, an exonuclease activity and loads RecA onto ssDNA, RecD has a fast 5'-3' helicase activity, while RecC stimulates the ATPase and processivity of the RecB helicase and contributes to recognition of the Chi site.</text>
</comment>
<evidence type="ECO:0000256" key="6">
    <source>
        <dbReference type="ARBA" id="ARBA00022806"/>
    </source>
</evidence>
<keyword evidence="8 15" id="KW-0067">ATP-binding</keyword>
<keyword evidence="7 15" id="KW-0269">Exonuclease</keyword>
<keyword evidence="3 15" id="KW-0547">Nucleotide-binding</keyword>
<dbReference type="Proteomes" id="UP000031830">
    <property type="component" value="Chromosome"/>
</dbReference>
<dbReference type="NCBIfam" id="TIGR00609">
    <property type="entry name" value="recB"/>
    <property type="match status" value="1"/>
</dbReference>
<comment type="domain">
    <text evidence="15">The C-terminal domain has nuclease activity and interacts with RecD. It interacts with RecA, facilitating its loading onto ssDNA.</text>
</comment>
<keyword evidence="12 15" id="KW-0413">Isomerase</keyword>
<feature type="domain" description="UvrD-like helicase ATP-binding" evidence="18">
    <location>
        <begin position="1"/>
        <end position="483"/>
    </location>
</feature>
<feature type="binding site" evidence="16">
    <location>
        <begin position="19"/>
        <end position="26"/>
    </location>
    <ligand>
        <name>ATP</name>
        <dbReference type="ChEBI" id="CHEBI:30616"/>
    </ligand>
</feature>
<evidence type="ECO:0000256" key="16">
    <source>
        <dbReference type="PROSITE-ProRule" id="PRU00560"/>
    </source>
</evidence>
<evidence type="ECO:0000256" key="7">
    <source>
        <dbReference type="ARBA" id="ARBA00022839"/>
    </source>
</evidence>
<dbReference type="OrthoDB" id="9810135at2"/>
<dbReference type="Pfam" id="PF00580">
    <property type="entry name" value="UvrD-helicase"/>
    <property type="match status" value="1"/>
</dbReference>
<evidence type="ECO:0000256" key="3">
    <source>
        <dbReference type="ARBA" id="ARBA00022741"/>
    </source>
</evidence>
<comment type="function">
    <text evidence="15">A helicase/nuclease that prepares dsDNA breaks (DSB) for recombinational DNA repair. Binds to DSBs and unwinds DNA via a highly rapid and processive ATP-dependent bidirectional helicase activity. Unwinds dsDNA until it encounters a Chi (crossover hotspot instigator) sequence from the 3' direction. Cuts ssDNA a few nucleotides 3' to the Chi site. The properties and activities of the enzyme are changed at Chi. The Chi-altered holoenzyme produces a long 3'-ssDNA overhang and facilitates RecA-binding to the ssDNA for homologous DNA recombination and repair. Holoenzyme degrades any linearized DNA that is unable to undergo homologous recombination. In the holoenzyme this subunit contributes ATPase, 3'-5' helicase, exonuclease activity and loads RecA onto ssDNA.</text>
</comment>
<name>A0A0B6CPJ0_9GAMM</name>
<dbReference type="STRING" id="28110.KU46_1986"/>
<evidence type="ECO:0000256" key="11">
    <source>
        <dbReference type="ARBA" id="ARBA00023204"/>
    </source>
</evidence>
<keyword evidence="4 15" id="KW-0227">DNA damage</keyword>
<dbReference type="SUPFAM" id="SSF52980">
    <property type="entry name" value="Restriction endonuclease-like"/>
    <property type="match status" value="1"/>
</dbReference>
<dbReference type="Pfam" id="PF13361">
    <property type="entry name" value="UvrD_C"/>
    <property type="match status" value="1"/>
</dbReference>
<keyword evidence="2 15" id="KW-0479">Metal-binding</keyword>
<feature type="active site" description="For nuclease activity" evidence="15">
    <location>
        <position position="1129"/>
    </location>
</feature>
<evidence type="ECO:0000256" key="13">
    <source>
        <dbReference type="ARBA" id="ARBA00034617"/>
    </source>
</evidence>
<evidence type="ECO:0000256" key="5">
    <source>
        <dbReference type="ARBA" id="ARBA00022801"/>
    </source>
</evidence>
<dbReference type="InterPro" id="IPR027417">
    <property type="entry name" value="P-loop_NTPase"/>
</dbReference>
<dbReference type="HAMAP" id="MF_01485">
    <property type="entry name" value="RecB"/>
    <property type="match status" value="1"/>
</dbReference>
<reference evidence="20 21" key="1">
    <citation type="journal article" date="2015" name="Genome Announc.">
        <title>Genome sequencing of 18 francisella strains to aid in assay development and testing.</title>
        <authorList>
            <person name="Johnson S.L."/>
            <person name="Daligault H.E."/>
            <person name="Davenport K.W."/>
            <person name="Coyne S.R."/>
            <person name="Frey K.G."/>
            <person name="Koroleva G.I."/>
            <person name="Broomall S.M."/>
            <person name="Bishop-Lilly K.A."/>
            <person name="Bruce D.C."/>
            <person name="Chertkov O."/>
            <person name="Freitas T."/>
            <person name="Jaissle J."/>
            <person name="Ladner J.T."/>
            <person name="Rosenzweig C.N."/>
            <person name="Gibbons H.S."/>
            <person name="Palacios G.F."/>
            <person name="Redden C.L."/>
            <person name="Xu Y."/>
            <person name="Minogue T.D."/>
            <person name="Chain P.S."/>
        </authorList>
    </citation>
    <scope>NUCLEOTIDE SEQUENCE [LARGE SCALE GENOMIC DNA]</scope>
    <source>
        <strain evidence="20 21">GA01-2794</strain>
    </source>
</reference>
<comment type="catalytic activity">
    <reaction evidence="15">
        <text>Exonucleolytic cleavage (in the presence of ATP) in either 5'- to 3'- or 3'- to 5'-direction to yield 5'-phosphooligonucleotides.</text>
        <dbReference type="EC" id="3.1.11.5"/>
    </reaction>
</comment>
<feature type="binding site" evidence="15">
    <location>
        <position position="982"/>
    </location>
    <ligand>
        <name>Mg(2+)</name>
        <dbReference type="ChEBI" id="CHEBI:18420"/>
    </ligand>
</feature>
<proteinExistence type="inferred from homology"/>
<accession>A0A0B6CPJ0</accession>
<dbReference type="AlphaFoldDB" id="A0A0B6CPJ0"/>